<feature type="compositionally biased region" description="Acidic residues" evidence="1">
    <location>
        <begin position="424"/>
        <end position="438"/>
    </location>
</feature>
<dbReference type="EMBL" id="DS547295">
    <property type="protein sequence ID" value="EDQ98409.1"/>
    <property type="molecule type" value="Genomic_DNA"/>
</dbReference>
<accession>B0E425</accession>
<dbReference type="GeneID" id="6086595"/>
<feature type="compositionally biased region" description="Basic residues" evidence="1">
    <location>
        <begin position="359"/>
        <end position="370"/>
    </location>
</feature>
<feature type="compositionally biased region" description="Polar residues" evidence="1">
    <location>
        <begin position="1"/>
        <end position="17"/>
    </location>
</feature>
<dbReference type="OrthoDB" id="3149423at2759"/>
<dbReference type="RefSeq" id="XP_001890943.1">
    <property type="nucleotide sequence ID" value="XM_001890908.1"/>
</dbReference>
<feature type="compositionally biased region" description="Basic and acidic residues" evidence="1">
    <location>
        <begin position="384"/>
        <end position="423"/>
    </location>
</feature>
<evidence type="ECO:0000313" key="3">
    <source>
        <dbReference type="Proteomes" id="UP000001194"/>
    </source>
</evidence>
<feature type="compositionally biased region" description="Polar residues" evidence="1">
    <location>
        <begin position="500"/>
        <end position="515"/>
    </location>
</feature>
<feature type="compositionally biased region" description="Acidic residues" evidence="1">
    <location>
        <begin position="457"/>
        <end position="467"/>
    </location>
</feature>
<feature type="region of interest" description="Disordered" evidence="1">
    <location>
        <begin position="554"/>
        <end position="589"/>
    </location>
</feature>
<name>B0E425_LACBS</name>
<dbReference type="InParanoid" id="B0E425"/>
<dbReference type="Proteomes" id="UP000001194">
    <property type="component" value="Unassembled WGS sequence"/>
</dbReference>
<feature type="compositionally biased region" description="Basic and acidic residues" evidence="1">
    <location>
        <begin position="439"/>
        <end position="456"/>
    </location>
</feature>
<feature type="region of interest" description="Disordered" evidence="1">
    <location>
        <begin position="1"/>
        <end position="33"/>
    </location>
</feature>
<evidence type="ECO:0000313" key="2">
    <source>
        <dbReference type="EMBL" id="EDQ98409.1"/>
    </source>
</evidence>
<sequence>MSTHSQSPEPSAPLSSQTKHHGSGRHWTDEESALLEKHREEYRDANDAARAEIFSRVLQDMLDILPNGKSFKKEERSAVKKDIKEWFARYSRKRSQKMPRMGKSWHARCVFQHENKDAIDTEAKRLCAEAIEEGQKRPKGGDPTHFYFRERVVTQMMGKLKKREKDVLQRTAEEYNKKGVDPELKSKLAVKNCTARMHAFSKELYDTMGVWVFILGCYLKPNGNLDVSTYDFNQELGNGKDFIDNHSWTFHEEGISVSSWRAHNEEYYGLEDLALAEGGHRSRGAMTLEKNLYLEPILPNPSKPPLKTSCPVSLNICLLRSCSWAESVNGEGNNFYKFLDPSKFPMEMVTEALKFCVGKGKKPGRSKGQRRGWAATKSPSDEEAMPKRKEGVEDQQFDDKSWKDLDVDKPVKKRTEQFSKDDWTPDWDGSDDDGEDLDVEKPTKKPTKQHDEHREDGSDDSDSDSDNGQERPKQDTLTEPTVKPSRVNPTLEEDRDSGSDLGSDNATITVDTSPELQPRYNDTRALSHEVPSDTEVLADDTFWEADLGCGVESADRAKKRKFTDEEDTPCKFPRLEKGYKLGPRSAQPGKVKCRAASAVIQATVKPAQATNPRSDTTKASNSFDFTKSSGVNAKRPVPSKQKKSEASPSQQPSIDVPTKPKPKPRPIMKGKVSTGELGIVT</sequence>
<organism evidence="3">
    <name type="scientific">Laccaria bicolor (strain S238N-H82 / ATCC MYA-4686)</name>
    <name type="common">Bicoloured deceiver</name>
    <name type="synonym">Laccaria laccata var. bicolor</name>
    <dbReference type="NCBI Taxonomy" id="486041"/>
    <lineage>
        <taxon>Eukaryota</taxon>
        <taxon>Fungi</taxon>
        <taxon>Dikarya</taxon>
        <taxon>Basidiomycota</taxon>
        <taxon>Agaricomycotina</taxon>
        <taxon>Agaricomycetes</taxon>
        <taxon>Agaricomycetidae</taxon>
        <taxon>Agaricales</taxon>
        <taxon>Agaricineae</taxon>
        <taxon>Hydnangiaceae</taxon>
        <taxon>Laccaria</taxon>
    </lineage>
</organism>
<feature type="region of interest" description="Disordered" evidence="1">
    <location>
        <begin position="359"/>
        <end position="532"/>
    </location>
</feature>
<evidence type="ECO:0000256" key="1">
    <source>
        <dbReference type="SAM" id="MobiDB-lite"/>
    </source>
</evidence>
<gene>
    <name evidence="2" type="ORF">LACBIDRAFT_335987</name>
</gene>
<feature type="region of interest" description="Disordered" evidence="1">
    <location>
        <begin position="604"/>
        <end position="681"/>
    </location>
</feature>
<keyword evidence="3" id="KW-1185">Reference proteome</keyword>
<reference evidence="2 3" key="1">
    <citation type="journal article" date="2008" name="Nature">
        <title>The genome of Laccaria bicolor provides insights into mycorrhizal symbiosis.</title>
        <authorList>
            <person name="Martin F."/>
            <person name="Aerts A."/>
            <person name="Ahren D."/>
            <person name="Brun A."/>
            <person name="Danchin E.G.J."/>
            <person name="Duchaussoy F."/>
            <person name="Gibon J."/>
            <person name="Kohler A."/>
            <person name="Lindquist E."/>
            <person name="Pereda V."/>
            <person name="Salamov A."/>
            <person name="Shapiro H.J."/>
            <person name="Wuyts J."/>
            <person name="Blaudez D."/>
            <person name="Buee M."/>
            <person name="Brokstein P."/>
            <person name="Canbaeck B."/>
            <person name="Cohen D."/>
            <person name="Courty P.E."/>
            <person name="Coutinho P.M."/>
            <person name="Delaruelle C."/>
            <person name="Detter J.C."/>
            <person name="Deveau A."/>
            <person name="DiFazio S."/>
            <person name="Duplessis S."/>
            <person name="Fraissinet-Tachet L."/>
            <person name="Lucic E."/>
            <person name="Frey-Klett P."/>
            <person name="Fourrey C."/>
            <person name="Feussner I."/>
            <person name="Gay G."/>
            <person name="Grimwood J."/>
            <person name="Hoegger P.J."/>
            <person name="Jain P."/>
            <person name="Kilaru S."/>
            <person name="Labbe J."/>
            <person name="Lin Y.C."/>
            <person name="Legue V."/>
            <person name="Le Tacon F."/>
            <person name="Marmeisse R."/>
            <person name="Melayah D."/>
            <person name="Montanini B."/>
            <person name="Muratet M."/>
            <person name="Nehls U."/>
            <person name="Niculita-Hirzel H."/>
            <person name="Oudot-Le Secq M.P."/>
            <person name="Peter M."/>
            <person name="Quesneville H."/>
            <person name="Rajashekar B."/>
            <person name="Reich M."/>
            <person name="Rouhier N."/>
            <person name="Schmutz J."/>
            <person name="Yin T."/>
            <person name="Chalot M."/>
            <person name="Henrissat B."/>
            <person name="Kuees U."/>
            <person name="Lucas S."/>
            <person name="Van de Peer Y."/>
            <person name="Podila G.K."/>
            <person name="Polle A."/>
            <person name="Pukkila P.J."/>
            <person name="Richardson P.M."/>
            <person name="Rouze P."/>
            <person name="Sanders I.R."/>
            <person name="Stajich J.E."/>
            <person name="Tunlid A."/>
            <person name="Tuskan G."/>
            <person name="Grigoriev I.V."/>
        </authorList>
    </citation>
    <scope>NUCLEOTIDE SEQUENCE [LARGE SCALE GENOMIC DNA]</scope>
    <source>
        <strain evidence="3">S238N-H82 / ATCC MYA-4686</strain>
    </source>
</reference>
<protein>
    <submittedName>
        <fullName evidence="2">Predicted protein</fullName>
    </submittedName>
</protein>
<feature type="compositionally biased region" description="Basic and acidic residues" evidence="1">
    <location>
        <begin position="521"/>
        <end position="531"/>
    </location>
</feature>
<dbReference type="AlphaFoldDB" id="B0E425"/>
<dbReference type="KEGG" id="lbc:LACBIDRAFT_335987"/>
<feature type="compositionally biased region" description="Polar residues" evidence="1">
    <location>
        <begin position="608"/>
        <end position="631"/>
    </location>
</feature>
<proteinExistence type="predicted"/>
<dbReference type="HOGENOM" id="CLU_025800_2_0_1"/>